<reference evidence="8 9" key="1">
    <citation type="submission" date="2020-10" db="EMBL/GenBank/DDBJ databases">
        <title>Campylobacter californiensis sp. nov. isolated from cattle and feral swine in California.</title>
        <authorList>
            <person name="Miller W.G."/>
        </authorList>
    </citation>
    <scope>NUCLEOTIDE SEQUENCE [LARGE SCALE GENOMIC DNA]</scope>
    <source>
        <strain evidence="8 9">RM12919</strain>
    </source>
</reference>
<feature type="domain" description="RDD" evidence="7">
    <location>
        <begin position="17"/>
        <end position="144"/>
    </location>
</feature>
<comment type="caution">
    <text evidence="8">The sequence shown here is derived from an EMBL/GenBank/DDBJ whole genome shotgun (WGS) entry which is preliminary data.</text>
</comment>
<name>A0ABD4JI72_9BACT</name>
<keyword evidence="5 6" id="KW-0472">Membrane</keyword>
<gene>
    <name evidence="8" type="ORF">CCAL12919_04795</name>
</gene>
<dbReference type="EMBL" id="JADBHS010000007">
    <property type="protein sequence ID" value="MBE2986448.1"/>
    <property type="molecule type" value="Genomic_DNA"/>
</dbReference>
<protein>
    <submittedName>
        <fullName evidence="8">RDD family protein</fullName>
    </submittedName>
</protein>
<dbReference type="GO" id="GO:0005886">
    <property type="term" value="C:plasma membrane"/>
    <property type="evidence" value="ECO:0007669"/>
    <property type="project" value="UniProtKB-SubCell"/>
</dbReference>
<dbReference type="PANTHER" id="PTHR36115:SF4">
    <property type="entry name" value="MEMBRANE PROTEIN"/>
    <property type="match status" value="1"/>
</dbReference>
<evidence type="ECO:0000256" key="6">
    <source>
        <dbReference type="SAM" id="Phobius"/>
    </source>
</evidence>
<dbReference type="RefSeq" id="WP_336613257.1">
    <property type="nucleotide sequence ID" value="NZ_JADBHS010000007.1"/>
</dbReference>
<evidence type="ECO:0000313" key="9">
    <source>
        <dbReference type="Proteomes" id="UP001318760"/>
    </source>
</evidence>
<comment type="subcellular location">
    <subcellularLocation>
        <location evidence="1">Cell membrane</location>
        <topology evidence="1">Multi-pass membrane protein</topology>
    </subcellularLocation>
</comment>
<dbReference type="AlphaFoldDB" id="A0ABD4JI72"/>
<keyword evidence="2" id="KW-1003">Cell membrane</keyword>
<evidence type="ECO:0000256" key="3">
    <source>
        <dbReference type="ARBA" id="ARBA00022692"/>
    </source>
</evidence>
<feature type="transmembrane region" description="Helical" evidence="6">
    <location>
        <begin position="24"/>
        <end position="43"/>
    </location>
</feature>
<evidence type="ECO:0000256" key="4">
    <source>
        <dbReference type="ARBA" id="ARBA00022989"/>
    </source>
</evidence>
<dbReference type="InterPro" id="IPR051791">
    <property type="entry name" value="Pra-immunoreactive"/>
</dbReference>
<organism evidence="8 9">
    <name type="scientific">Campylobacter californiensis</name>
    <dbReference type="NCBI Taxonomy" id="1032243"/>
    <lineage>
        <taxon>Bacteria</taxon>
        <taxon>Pseudomonadati</taxon>
        <taxon>Campylobacterota</taxon>
        <taxon>Epsilonproteobacteria</taxon>
        <taxon>Campylobacterales</taxon>
        <taxon>Campylobacteraceae</taxon>
        <taxon>Campylobacter</taxon>
    </lineage>
</organism>
<evidence type="ECO:0000256" key="5">
    <source>
        <dbReference type="ARBA" id="ARBA00023136"/>
    </source>
</evidence>
<evidence type="ECO:0000259" key="7">
    <source>
        <dbReference type="Pfam" id="PF06271"/>
    </source>
</evidence>
<evidence type="ECO:0000256" key="1">
    <source>
        <dbReference type="ARBA" id="ARBA00004651"/>
    </source>
</evidence>
<dbReference type="PANTHER" id="PTHR36115">
    <property type="entry name" value="PROLINE-RICH ANTIGEN HOMOLOG-RELATED"/>
    <property type="match status" value="1"/>
</dbReference>
<dbReference type="Pfam" id="PF06271">
    <property type="entry name" value="RDD"/>
    <property type="match status" value="1"/>
</dbReference>
<evidence type="ECO:0000313" key="8">
    <source>
        <dbReference type="EMBL" id="MBE2986448.1"/>
    </source>
</evidence>
<sequence>MSADTIIQKLERENISLASFARRIYAFCIDEVLISILFMVIYWDKFAQVTTYEETVLLVSALVFQMVVLKIIYQTFFTWYYGASIGKIMMKIICIDVDVLDKPNLAASLSRAAMRVFGEMSFYLGFVWAFGNSARQTWHDKLAKTVVVNVA</sequence>
<keyword evidence="4 6" id="KW-1133">Transmembrane helix</keyword>
<dbReference type="InterPro" id="IPR010432">
    <property type="entry name" value="RDD"/>
</dbReference>
<dbReference type="Proteomes" id="UP001318760">
    <property type="component" value="Unassembled WGS sequence"/>
</dbReference>
<keyword evidence="3 6" id="KW-0812">Transmembrane</keyword>
<evidence type="ECO:0000256" key="2">
    <source>
        <dbReference type="ARBA" id="ARBA00022475"/>
    </source>
</evidence>
<proteinExistence type="predicted"/>
<feature type="transmembrane region" description="Helical" evidence="6">
    <location>
        <begin position="55"/>
        <end position="73"/>
    </location>
</feature>
<accession>A0ABD4JI72</accession>